<dbReference type="PANTHER" id="PTHR30288">
    <property type="entry name" value="FLAGELLAR CAP/ASSEMBLY PROTEIN FLID"/>
    <property type="match status" value="1"/>
</dbReference>
<dbReference type="Pfam" id="PF07195">
    <property type="entry name" value="FliD_C"/>
    <property type="match status" value="1"/>
</dbReference>
<evidence type="ECO:0000256" key="5">
    <source>
        <dbReference type="ARBA" id="ARBA00023143"/>
    </source>
</evidence>
<evidence type="ECO:0000259" key="9">
    <source>
        <dbReference type="Pfam" id="PF07195"/>
    </source>
</evidence>
<dbReference type="InterPro" id="IPR040026">
    <property type="entry name" value="FliD"/>
</dbReference>
<evidence type="ECO:0000313" key="10">
    <source>
        <dbReference type="EMBL" id="MDY0405094.1"/>
    </source>
</evidence>
<gene>
    <name evidence="10" type="primary">fliD</name>
    <name evidence="10" type="ORF">P5G51_006500</name>
</gene>
<keyword evidence="10" id="KW-0282">Flagellum</keyword>
<organism evidence="10 11">
    <name type="scientific">Tigheibacillus jepli</name>
    <dbReference type="NCBI Taxonomy" id="3035914"/>
    <lineage>
        <taxon>Bacteria</taxon>
        <taxon>Bacillati</taxon>
        <taxon>Bacillota</taxon>
        <taxon>Bacilli</taxon>
        <taxon>Bacillales</taxon>
        <taxon>Bacillaceae</taxon>
        <taxon>Tigheibacillus</taxon>
    </lineage>
</organism>
<protein>
    <recommendedName>
        <fullName evidence="7">Filament cap protein</fullName>
    </recommendedName>
    <alternativeName>
        <fullName evidence="6">Flagellar cap protein</fullName>
    </alternativeName>
</protein>
<evidence type="ECO:0000259" key="8">
    <source>
        <dbReference type="Pfam" id="PF02465"/>
    </source>
</evidence>
<evidence type="ECO:0000256" key="1">
    <source>
        <dbReference type="ARBA" id="ARBA00004365"/>
    </source>
</evidence>
<dbReference type="PANTHER" id="PTHR30288:SF0">
    <property type="entry name" value="FLAGELLAR HOOK-ASSOCIATED PROTEIN 2"/>
    <property type="match status" value="1"/>
</dbReference>
<accession>A0ABU5CFI3</accession>
<reference evidence="10 11" key="1">
    <citation type="submission" date="2023-10" db="EMBL/GenBank/DDBJ databases">
        <title>179-bfca-hs.</title>
        <authorList>
            <person name="Miliotis G."/>
            <person name="Sengupta P."/>
            <person name="Hameed A."/>
            <person name="Chuvochina M."/>
            <person name="Mcdonagh F."/>
            <person name="Simpson A.C."/>
            <person name="Singh N.K."/>
            <person name="Rekha P.D."/>
            <person name="Raman K."/>
            <person name="Hugenholtz P."/>
            <person name="Venkateswaran K."/>
        </authorList>
    </citation>
    <scope>NUCLEOTIDE SEQUENCE [LARGE SCALE GENOMIC DNA]</scope>
    <source>
        <strain evidence="10 11">179-BFC-A-HS</strain>
    </source>
</reference>
<keyword evidence="11" id="KW-1185">Reference proteome</keyword>
<dbReference type="Proteomes" id="UP001228376">
    <property type="component" value="Unassembled WGS sequence"/>
</dbReference>
<feature type="domain" description="Flagellar hook-associated protein 2 N-terminal" evidence="8">
    <location>
        <begin position="8"/>
        <end position="103"/>
    </location>
</feature>
<dbReference type="InterPro" id="IPR003481">
    <property type="entry name" value="FliD_N"/>
</dbReference>
<comment type="caution">
    <text evidence="10">The sequence shown here is derived from an EMBL/GenBank/DDBJ whole genome shotgun (WGS) entry which is preliminary data.</text>
</comment>
<evidence type="ECO:0000256" key="7">
    <source>
        <dbReference type="ARBA" id="ARBA00033192"/>
    </source>
</evidence>
<evidence type="ECO:0000313" key="11">
    <source>
        <dbReference type="Proteomes" id="UP001228376"/>
    </source>
</evidence>
<comment type="subunit">
    <text evidence="3">Homopentamer.</text>
</comment>
<keyword evidence="5" id="KW-0975">Bacterial flagellum</keyword>
<proteinExistence type="inferred from homology"/>
<name>A0ABU5CFI3_9BACI</name>
<comment type="similarity">
    <text evidence="2">Belongs to the FliD family.</text>
</comment>
<comment type="subcellular location">
    <subcellularLocation>
        <location evidence="1">Bacterial flagellum</location>
    </subcellularLocation>
</comment>
<evidence type="ECO:0000256" key="6">
    <source>
        <dbReference type="ARBA" id="ARBA00033074"/>
    </source>
</evidence>
<dbReference type="Pfam" id="PF02465">
    <property type="entry name" value="FliD_N"/>
    <property type="match status" value="1"/>
</dbReference>
<dbReference type="InterPro" id="IPR010809">
    <property type="entry name" value="FliD_C"/>
</dbReference>
<keyword evidence="10" id="KW-0966">Cell projection</keyword>
<dbReference type="EMBL" id="JAROCA020000001">
    <property type="protein sequence ID" value="MDY0405094.1"/>
    <property type="molecule type" value="Genomic_DNA"/>
</dbReference>
<keyword evidence="4" id="KW-0175">Coiled coil</keyword>
<feature type="domain" description="Flagellar hook-associated protein 2 C-terminal" evidence="9">
    <location>
        <begin position="212"/>
        <end position="301"/>
    </location>
</feature>
<evidence type="ECO:0000256" key="3">
    <source>
        <dbReference type="ARBA" id="ARBA00011255"/>
    </source>
</evidence>
<evidence type="ECO:0000256" key="4">
    <source>
        <dbReference type="ARBA" id="ARBA00023054"/>
    </source>
</evidence>
<evidence type="ECO:0000256" key="2">
    <source>
        <dbReference type="ARBA" id="ARBA00009764"/>
    </source>
</evidence>
<keyword evidence="10" id="KW-0969">Cilium</keyword>
<sequence>MRIGGLATGMDIDELVNKLMTAERAPLHKMEQDKTKLTWQRDAFRDVNKVLKELDDMMLNMKLSKTYNTKKISSSQEGAVTATGAAGTANGSYTIEVKQLATAEMKVGKLSDKGFEDALGKAYNFTITTYDEKGEPQVHEIQVNENESLKDVINKVNNEVKDIRMFYDQQSGQVVMETTYTGIRNPDKDQGEIVLGGNFFSDVVKLDSKKEAQNAEFTYNGNLALTSKDNSYTLNGITYEFKGVTDGPATLTVTNDVDAAFDNIKAFVDKYNEVVEKLNGTQTEERYRNFLPLTDEQKRKCPIRKSSYGKKKQRAASLKVKQSLPTDCLRCVKAGMLR</sequence>